<accession>X0Y8C8</accession>
<sequence length="59" mass="6667">DGAAKPPKPVKTGTFFFPRLMFHVKDETGDQWNTDPIGDVILRKKLEELTNINVSQDPI</sequence>
<reference evidence="1" key="1">
    <citation type="journal article" date="2014" name="Front. Microbiol.">
        <title>High frequency of phylogenetically diverse reductive dehalogenase-homologous genes in deep subseafloor sedimentary metagenomes.</title>
        <authorList>
            <person name="Kawai M."/>
            <person name="Futagami T."/>
            <person name="Toyoda A."/>
            <person name="Takaki Y."/>
            <person name="Nishi S."/>
            <person name="Hori S."/>
            <person name="Arai W."/>
            <person name="Tsubouchi T."/>
            <person name="Morono Y."/>
            <person name="Uchiyama I."/>
            <person name="Ito T."/>
            <person name="Fujiyama A."/>
            <person name="Inagaki F."/>
            <person name="Takami H."/>
        </authorList>
    </citation>
    <scope>NUCLEOTIDE SEQUENCE</scope>
    <source>
        <strain evidence="1">Expedition CK06-06</strain>
    </source>
</reference>
<dbReference type="AlphaFoldDB" id="X0Y8C8"/>
<gene>
    <name evidence="1" type="ORF">S01H1_85924</name>
</gene>
<feature type="non-terminal residue" evidence="1">
    <location>
        <position position="59"/>
    </location>
</feature>
<comment type="caution">
    <text evidence="1">The sequence shown here is derived from an EMBL/GenBank/DDBJ whole genome shotgun (WGS) entry which is preliminary data.</text>
</comment>
<name>X0Y8C8_9ZZZZ</name>
<feature type="non-terminal residue" evidence="1">
    <location>
        <position position="1"/>
    </location>
</feature>
<organism evidence="1">
    <name type="scientific">marine sediment metagenome</name>
    <dbReference type="NCBI Taxonomy" id="412755"/>
    <lineage>
        <taxon>unclassified sequences</taxon>
        <taxon>metagenomes</taxon>
        <taxon>ecological metagenomes</taxon>
    </lineage>
</organism>
<protein>
    <submittedName>
        <fullName evidence="1">Uncharacterized protein</fullName>
    </submittedName>
</protein>
<evidence type="ECO:0000313" key="1">
    <source>
        <dbReference type="EMBL" id="GAG43547.1"/>
    </source>
</evidence>
<proteinExistence type="predicted"/>
<dbReference type="EMBL" id="BARS01059225">
    <property type="protein sequence ID" value="GAG43547.1"/>
    <property type="molecule type" value="Genomic_DNA"/>
</dbReference>